<dbReference type="InterPro" id="IPR036047">
    <property type="entry name" value="F-box-like_dom_sf"/>
</dbReference>
<protein>
    <recommendedName>
        <fullName evidence="1">F-box domain-containing protein</fullName>
    </recommendedName>
</protein>
<dbReference type="Pfam" id="PF03478">
    <property type="entry name" value="Beta-prop_KIB1-4"/>
    <property type="match status" value="1"/>
</dbReference>
<dbReference type="Gene3D" id="1.20.1280.50">
    <property type="match status" value="1"/>
</dbReference>
<dbReference type="SUPFAM" id="SSF81383">
    <property type="entry name" value="F-box domain"/>
    <property type="match status" value="1"/>
</dbReference>
<dbReference type="EMBL" id="OIVN01002335">
    <property type="protein sequence ID" value="SPD02697.1"/>
    <property type="molecule type" value="Genomic_DNA"/>
</dbReference>
<dbReference type="InterPro" id="IPR001810">
    <property type="entry name" value="F-box_dom"/>
</dbReference>
<dbReference type="PROSITE" id="PS50181">
    <property type="entry name" value="FBOX"/>
    <property type="match status" value="1"/>
</dbReference>
<name>A0A2N9GJQ6_FAGSY</name>
<gene>
    <name evidence="2" type="ORF">FSB_LOCUS30579</name>
</gene>
<evidence type="ECO:0000313" key="2">
    <source>
        <dbReference type="EMBL" id="SPD02697.1"/>
    </source>
</evidence>
<accession>A0A2N9GJQ6</accession>
<organism evidence="2">
    <name type="scientific">Fagus sylvatica</name>
    <name type="common">Beechnut</name>
    <dbReference type="NCBI Taxonomy" id="28930"/>
    <lineage>
        <taxon>Eukaryota</taxon>
        <taxon>Viridiplantae</taxon>
        <taxon>Streptophyta</taxon>
        <taxon>Embryophyta</taxon>
        <taxon>Tracheophyta</taxon>
        <taxon>Spermatophyta</taxon>
        <taxon>Magnoliopsida</taxon>
        <taxon>eudicotyledons</taxon>
        <taxon>Gunneridae</taxon>
        <taxon>Pentapetalae</taxon>
        <taxon>rosids</taxon>
        <taxon>fabids</taxon>
        <taxon>Fagales</taxon>
        <taxon>Fagaceae</taxon>
        <taxon>Fagus</taxon>
    </lineage>
</organism>
<dbReference type="InterPro" id="IPR005174">
    <property type="entry name" value="KIB1-4_b-propeller"/>
</dbReference>
<proteinExistence type="predicted"/>
<dbReference type="Pfam" id="PF00646">
    <property type="entry name" value="F-box"/>
    <property type="match status" value="1"/>
</dbReference>
<feature type="domain" description="F-box" evidence="1">
    <location>
        <begin position="3"/>
        <end position="50"/>
    </location>
</feature>
<dbReference type="AlphaFoldDB" id="A0A2N9GJQ6"/>
<dbReference type="PANTHER" id="PTHR45463">
    <property type="entry name" value="OS09G0392200 PROTEIN"/>
    <property type="match status" value="1"/>
</dbReference>
<sequence>MAERKWSDLPSELLSPIADGLGLIELLRFRGVCKDWKSASATASAEIESLPDHEPWFLVYGENSECLLISNSGKKYSINIPELNGTTCLASNQGWLLMFQEGSMFFFCPFSHAKIDLPKFPHLKVTDHVAAFSSPPTSQDCVVAVINKDETNLELNMLYRGAKAWISQKCTRTRGTLLKFFKGATYLDGTFYFFDSLDMLVTFSVEDQKWNFFVILPPSNEKSPDIQELKFDRSMSHFIKRNMKEQLGLPDNVSISTCGTLVHDDYYNKVVLNENIEAAESKGHKKGVWMQPRFFQVSPNQTW</sequence>
<reference evidence="2" key="1">
    <citation type="submission" date="2018-02" db="EMBL/GenBank/DDBJ databases">
        <authorList>
            <person name="Cohen D.B."/>
            <person name="Kent A.D."/>
        </authorList>
    </citation>
    <scope>NUCLEOTIDE SEQUENCE</scope>
</reference>
<evidence type="ECO:0000259" key="1">
    <source>
        <dbReference type="PROSITE" id="PS50181"/>
    </source>
</evidence>
<dbReference type="PANTHER" id="PTHR45463:SF8">
    <property type="entry name" value="OS09G0392200 PROTEIN"/>
    <property type="match status" value="1"/>
</dbReference>